<dbReference type="Pfam" id="PF14622">
    <property type="entry name" value="Ribonucleas_3_3"/>
    <property type="match status" value="1"/>
</dbReference>
<dbReference type="SUPFAM" id="SSF54768">
    <property type="entry name" value="dsRNA-binding domain-like"/>
    <property type="match status" value="1"/>
</dbReference>
<feature type="active site" evidence="15">
    <location>
        <position position="53"/>
    </location>
</feature>
<dbReference type="FunFam" id="3.30.160.20:FF:000003">
    <property type="entry name" value="Ribonuclease 3"/>
    <property type="match status" value="1"/>
</dbReference>
<dbReference type="GO" id="GO:0005737">
    <property type="term" value="C:cytoplasm"/>
    <property type="evidence" value="ECO:0007669"/>
    <property type="project" value="UniProtKB-SubCell"/>
</dbReference>
<keyword evidence="14 15" id="KW-0694">RNA-binding</keyword>
<dbReference type="GO" id="GO:0006364">
    <property type="term" value="P:rRNA processing"/>
    <property type="evidence" value="ECO:0007669"/>
    <property type="project" value="UniProtKB-UniRule"/>
</dbReference>
<dbReference type="GO" id="GO:0008033">
    <property type="term" value="P:tRNA processing"/>
    <property type="evidence" value="ECO:0007669"/>
    <property type="project" value="UniProtKB-KW"/>
</dbReference>
<evidence type="ECO:0000313" key="19">
    <source>
        <dbReference type="Proteomes" id="UP000824265"/>
    </source>
</evidence>
<keyword evidence="5 15" id="KW-0963">Cytoplasm</keyword>
<dbReference type="InterPro" id="IPR011907">
    <property type="entry name" value="RNase_III"/>
</dbReference>
<evidence type="ECO:0000256" key="12">
    <source>
        <dbReference type="ARBA" id="ARBA00022801"/>
    </source>
</evidence>
<keyword evidence="11 15" id="KW-0255">Endonuclease</keyword>
<dbReference type="GO" id="GO:0003725">
    <property type="term" value="F:double-stranded RNA binding"/>
    <property type="evidence" value="ECO:0007669"/>
    <property type="project" value="TreeGrafter"/>
</dbReference>
<dbReference type="Proteomes" id="UP000824265">
    <property type="component" value="Unassembled WGS sequence"/>
</dbReference>
<comment type="caution">
    <text evidence="18">The sequence shown here is derived from an EMBL/GenBank/DDBJ whole genome shotgun (WGS) entry which is preliminary data.</text>
</comment>
<dbReference type="PROSITE" id="PS00517">
    <property type="entry name" value="RNASE_3_1"/>
    <property type="match status" value="1"/>
</dbReference>
<evidence type="ECO:0000256" key="11">
    <source>
        <dbReference type="ARBA" id="ARBA00022759"/>
    </source>
</evidence>
<evidence type="ECO:0000256" key="3">
    <source>
        <dbReference type="ARBA" id="ARBA00010183"/>
    </source>
</evidence>
<dbReference type="PANTHER" id="PTHR11207:SF0">
    <property type="entry name" value="RIBONUCLEASE 3"/>
    <property type="match status" value="1"/>
</dbReference>
<evidence type="ECO:0000259" key="17">
    <source>
        <dbReference type="PROSITE" id="PS50142"/>
    </source>
</evidence>
<dbReference type="Pfam" id="PF00035">
    <property type="entry name" value="dsrm"/>
    <property type="match status" value="1"/>
</dbReference>
<keyword evidence="15" id="KW-0699">rRNA-binding</keyword>
<name>A0A9D1UAZ4_9FIRM</name>
<dbReference type="EMBL" id="DXGH01000019">
    <property type="protein sequence ID" value="HIW80593.1"/>
    <property type="molecule type" value="Genomic_DNA"/>
</dbReference>
<feature type="binding site" evidence="15">
    <location>
        <position position="125"/>
    </location>
    <ligand>
        <name>Mg(2+)</name>
        <dbReference type="ChEBI" id="CHEBI:18420"/>
    </ligand>
</feature>
<reference evidence="18" key="1">
    <citation type="journal article" date="2021" name="PeerJ">
        <title>Extensive microbial diversity within the chicken gut microbiome revealed by metagenomics and culture.</title>
        <authorList>
            <person name="Gilroy R."/>
            <person name="Ravi A."/>
            <person name="Getino M."/>
            <person name="Pursley I."/>
            <person name="Horton D.L."/>
            <person name="Alikhan N.F."/>
            <person name="Baker D."/>
            <person name="Gharbi K."/>
            <person name="Hall N."/>
            <person name="Watson M."/>
            <person name="Adriaenssens E.M."/>
            <person name="Foster-Nyarko E."/>
            <person name="Jarju S."/>
            <person name="Secka A."/>
            <person name="Antonio M."/>
            <person name="Oren A."/>
            <person name="Chaudhuri R.R."/>
            <person name="La Ragione R."/>
            <person name="Hildebrand F."/>
            <person name="Pallen M.J."/>
        </authorList>
    </citation>
    <scope>NUCLEOTIDE SEQUENCE</scope>
    <source>
        <strain evidence="18">CHK195-6426</strain>
    </source>
</reference>
<feature type="domain" description="DRBM" evidence="16">
    <location>
        <begin position="160"/>
        <end position="229"/>
    </location>
</feature>
<evidence type="ECO:0000259" key="16">
    <source>
        <dbReference type="PROSITE" id="PS50137"/>
    </source>
</evidence>
<evidence type="ECO:0000256" key="13">
    <source>
        <dbReference type="ARBA" id="ARBA00022842"/>
    </source>
</evidence>
<dbReference type="HAMAP" id="MF_00104">
    <property type="entry name" value="RNase_III"/>
    <property type="match status" value="1"/>
</dbReference>
<dbReference type="NCBIfam" id="TIGR02191">
    <property type="entry name" value="RNaseIII"/>
    <property type="match status" value="1"/>
</dbReference>
<keyword evidence="6 15" id="KW-0698">rRNA processing</keyword>
<reference evidence="18" key="2">
    <citation type="submission" date="2021-04" db="EMBL/GenBank/DDBJ databases">
        <authorList>
            <person name="Gilroy R."/>
        </authorList>
    </citation>
    <scope>NUCLEOTIDE SEQUENCE</scope>
    <source>
        <strain evidence="18">CHK195-6426</strain>
    </source>
</reference>
<dbReference type="FunFam" id="1.10.1520.10:FF:000001">
    <property type="entry name" value="Ribonuclease 3"/>
    <property type="match status" value="1"/>
</dbReference>
<dbReference type="GO" id="GO:0046872">
    <property type="term" value="F:metal ion binding"/>
    <property type="evidence" value="ECO:0007669"/>
    <property type="project" value="UniProtKB-KW"/>
</dbReference>
<evidence type="ECO:0000256" key="2">
    <source>
        <dbReference type="ARBA" id="ARBA00004496"/>
    </source>
</evidence>
<dbReference type="Gene3D" id="1.10.1520.10">
    <property type="entry name" value="Ribonuclease III domain"/>
    <property type="match status" value="1"/>
</dbReference>
<evidence type="ECO:0000256" key="7">
    <source>
        <dbReference type="ARBA" id="ARBA00022664"/>
    </source>
</evidence>
<keyword evidence="8 15" id="KW-0819">tRNA processing</keyword>
<dbReference type="CDD" id="cd00593">
    <property type="entry name" value="RIBOc"/>
    <property type="match status" value="1"/>
</dbReference>
<comment type="cofactor">
    <cofactor evidence="15">
        <name>Mg(2+)</name>
        <dbReference type="ChEBI" id="CHEBI:18420"/>
    </cofactor>
</comment>
<keyword evidence="10 15" id="KW-0479">Metal-binding</keyword>
<feature type="binding site" evidence="15">
    <location>
        <position position="49"/>
    </location>
    <ligand>
        <name>Mg(2+)</name>
        <dbReference type="ChEBI" id="CHEBI:18420"/>
    </ligand>
</feature>
<comment type="function">
    <text evidence="15">Digests double-stranded RNA. Involved in the processing of primary rRNA transcript to yield the immediate precursors to the large and small rRNAs (23S and 16S). Processes some mRNAs, and tRNAs when they are encoded in the rRNA operon. Processes pre-crRNA and tracrRNA of type II CRISPR loci if present in the organism.</text>
</comment>
<evidence type="ECO:0000256" key="9">
    <source>
        <dbReference type="ARBA" id="ARBA00022722"/>
    </source>
</evidence>
<proteinExistence type="inferred from homology"/>
<accession>A0A9D1UAZ4</accession>
<protein>
    <recommendedName>
        <fullName evidence="15">Ribonuclease 3</fullName>
        <ecNumber evidence="15">3.1.26.3</ecNumber>
    </recommendedName>
    <alternativeName>
        <fullName evidence="15">Ribonuclease III</fullName>
        <shortName evidence="15">RNase III</shortName>
    </alternativeName>
</protein>
<evidence type="ECO:0000313" key="18">
    <source>
        <dbReference type="EMBL" id="HIW80593.1"/>
    </source>
</evidence>
<dbReference type="SUPFAM" id="SSF69065">
    <property type="entry name" value="RNase III domain-like"/>
    <property type="match status" value="1"/>
</dbReference>
<comment type="subcellular location">
    <subcellularLocation>
        <location evidence="2 15">Cytoplasm</location>
    </subcellularLocation>
</comment>
<keyword evidence="13 15" id="KW-0460">Magnesium</keyword>
<dbReference type="AlphaFoldDB" id="A0A9D1UAZ4"/>
<dbReference type="InterPro" id="IPR014720">
    <property type="entry name" value="dsRBD_dom"/>
</dbReference>
<comment type="similarity">
    <text evidence="3">Belongs to the ribonuclease III family.</text>
</comment>
<dbReference type="InterPro" id="IPR036389">
    <property type="entry name" value="RNase_III_sf"/>
</dbReference>
<dbReference type="PROSITE" id="PS50137">
    <property type="entry name" value="DS_RBD"/>
    <property type="match status" value="1"/>
</dbReference>
<evidence type="ECO:0000256" key="15">
    <source>
        <dbReference type="HAMAP-Rule" id="MF_00104"/>
    </source>
</evidence>
<dbReference type="GO" id="GO:0006397">
    <property type="term" value="P:mRNA processing"/>
    <property type="evidence" value="ECO:0007669"/>
    <property type="project" value="UniProtKB-UniRule"/>
</dbReference>
<organism evidence="18 19">
    <name type="scientific">Candidatus Acetatifactor stercoripullorum</name>
    <dbReference type="NCBI Taxonomy" id="2838414"/>
    <lineage>
        <taxon>Bacteria</taxon>
        <taxon>Bacillati</taxon>
        <taxon>Bacillota</taxon>
        <taxon>Clostridia</taxon>
        <taxon>Lachnospirales</taxon>
        <taxon>Lachnospiraceae</taxon>
        <taxon>Acetatifactor</taxon>
    </lineage>
</organism>
<gene>
    <name evidence="15 18" type="primary">rnc</name>
    <name evidence="18" type="ORF">H9742_03540</name>
</gene>
<evidence type="ECO:0000256" key="6">
    <source>
        <dbReference type="ARBA" id="ARBA00022552"/>
    </source>
</evidence>
<evidence type="ECO:0000256" key="1">
    <source>
        <dbReference type="ARBA" id="ARBA00000109"/>
    </source>
</evidence>
<evidence type="ECO:0000256" key="10">
    <source>
        <dbReference type="ARBA" id="ARBA00022723"/>
    </source>
</evidence>
<feature type="binding site" evidence="15">
    <location>
        <position position="122"/>
    </location>
    <ligand>
        <name>Mg(2+)</name>
        <dbReference type="ChEBI" id="CHEBI:18420"/>
    </ligand>
</feature>
<dbReference type="SMART" id="SM00358">
    <property type="entry name" value="DSRM"/>
    <property type="match status" value="1"/>
</dbReference>
<comment type="catalytic activity">
    <reaction evidence="1 15">
        <text>Endonucleolytic cleavage to 5'-phosphomonoester.</text>
        <dbReference type="EC" id="3.1.26.3"/>
    </reaction>
</comment>
<dbReference type="EC" id="3.1.26.3" evidence="15"/>
<dbReference type="GO" id="GO:0019843">
    <property type="term" value="F:rRNA binding"/>
    <property type="evidence" value="ECO:0007669"/>
    <property type="project" value="UniProtKB-KW"/>
</dbReference>
<dbReference type="PANTHER" id="PTHR11207">
    <property type="entry name" value="RIBONUCLEASE III"/>
    <property type="match status" value="1"/>
</dbReference>
<dbReference type="InterPro" id="IPR000999">
    <property type="entry name" value="RNase_III_dom"/>
</dbReference>
<dbReference type="SMART" id="SM00535">
    <property type="entry name" value="RIBOc"/>
    <property type="match status" value="1"/>
</dbReference>
<dbReference type="PROSITE" id="PS50142">
    <property type="entry name" value="RNASE_3_2"/>
    <property type="match status" value="1"/>
</dbReference>
<dbReference type="GO" id="GO:0042802">
    <property type="term" value="F:identical protein binding"/>
    <property type="evidence" value="ECO:0007669"/>
    <property type="project" value="UniProtKB-ARBA"/>
</dbReference>
<sequence length="234" mass="26515">MQEEYTLKKLEERIGYHFENINLLKQALTHSSFTNEQKINRSKNYERLEFLGDAVLELVSSEFLFRSHPDMPEGELTKLRASMVCEPSLAFCARDLELGQFIRLGKGEESTGGRKRDSIISDAMEAVTGAVYLDGGMEAARAFINRFILSDLEDKQLFYDSKSNLQELIQGTLKKDFNYVLLEESGPEHDKTFVVEVQMEGRQLGLGCGRTKKAAEQQAAYKALLLLRDEGICI</sequence>
<dbReference type="GO" id="GO:0010468">
    <property type="term" value="P:regulation of gene expression"/>
    <property type="evidence" value="ECO:0007669"/>
    <property type="project" value="TreeGrafter"/>
</dbReference>
<comment type="subunit">
    <text evidence="4 15">Homodimer.</text>
</comment>
<keyword evidence="12 15" id="KW-0378">Hydrolase</keyword>
<keyword evidence="9 15" id="KW-0540">Nuclease</keyword>
<keyword evidence="7 15" id="KW-0507">mRNA processing</keyword>
<feature type="domain" description="RNase III" evidence="17">
    <location>
        <begin position="7"/>
        <end position="136"/>
    </location>
</feature>
<feature type="active site" evidence="15">
    <location>
        <position position="125"/>
    </location>
</feature>
<dbReference type="CDD" id="cd10845">
    <property type="entry name" value="DSRM_RNAse_III_family"/>
    <property type="match status" value="1"/>
</dbReference>
<dbReference type="Gene3D" id="3.30.160.20">
    <property type="match status" value="1"/>
</dbReference>
<evidence type="ECO:0000256" key="4">
    <source>
        <dbReference type="ARBA" id="ARBA00011738"/>
    </source>
</evidence>
<evidence type="ECO:0000256" key="5">
    <source>
        <dbReference type="ARBA" id="ARBA00022490"/>
    </source>
</evidence>
<dbReference type="GO" id="GO:0004525">
    <property type="term" value="F:ribonuclease III activity"/>
    <property type="evidence" value="ECO:0007669"/>
    <property type="project" value="UniProtKB-UniRule"/>
</dbReference>
<evidence type="ECO:0000256" key="14">
    <source>
        <dbReference type="ARBA" id="ARBA00022884"/>
    </source>
</evidence>
<evidence type="ECO:0000256" key="8">
    <source>
        <dbReference type="ARBA" id="ARBA00022694"/>
    </source>
</evidence>